<evidence type="ECO:0000256" key="4">
    <source>
        <dbReference type="ARBA" id="ARBA00022771"/>
    </source>
</evidence>
<evidence type="ECO:0000259" key="6">
    <source>
        <dbReference type="PROSITE" id="PS50188"/>
    </source>
</evidence>
<dbReference type="InterPro" id="IPR003877">
    <property type="entry name" value="SPRY_dom"/>
</dbReference>
<evidence type="ECO:0000259" key="7">
    <source>
        <dbReference type="PROSITE" id="PS51830"/>
    </source>
</evidence>
<keyword evidence="3" id="KW-0479">Metal-binding</keyword>
<reference evidence="9" key="1">
    <citation type="submission" date="2025-08" db="UniProtKB">
        <authorList>
            <consortium name="RefSeq"/>
        </authorList>
    </citation>
    <scope>IDENTIFICATION</scope>
</reference>
<dbReference type="PROSITE" id="PS51830">
    <property type="entry name" value="FIIND"/>
    <property type="match status" value="1"/>
</dbReference>
<feature type="non-terminal residue" evidence="9">
    <location>
        <position position="433"/>
    </location>
</feature>
<evidence type="ECO:0000256" key="5">
    <source>
        <dbReference type="ARBA" id="ARBA00022833"/>
    </source>
</evidence>
<dbReference type="SMART" id="SM00449">
    <property type="entry name" value="SPRY"/>
    <property type="match status" value="1"/>
</dbReference>
<dbReference type="SUPFAM" id="SSF49899">
    <property type="entry name" value="Concanavalin A-like lectins/glucanases"/>
    <property type="match status" value="1"/>
</dbReference>
<keyword evidence="4" id="KW-0863">Zinc-finger</keyword>
<dbReference type="RefSeq" id="XP_013763419.1">
    <property type="nucleotide sequence ID" value="XM_013907965.1"/>
</dbReference>
<protein>
    <submittedName>
        <fullName evidence="9">Uncharacterized protein LOC102206849</fullName>
    </submittedName>
</protein>
<dbReference type="GO" id="GO:0005829">
    <property type="term" value="C:cytosol"/>
    <property type="evidence" value="ECO:0007669"/>
    <property type="project" value="UniProtKB-SubCell"/>
</dbReference>
<accession>A0A9Y6J5I1</accession>
<dbReference type="InterPro" id="IPR013320">
    <property type="entry name" value="ConA-like_dom_sf"/>
</dbReference>
<dbReference type="InterPro" id="IPR043136">
    <property type="entry name" value="B30.2/SPRY_sf"/>
</dbReference>
<organism evidence="8 9">
    <name type="scientific">Pundamilia nyererei</name>
    <dbReference type="NCBI Taxonomy" id="303518"/>
    <lineage>
        <taxon>Eukaryota</taxon>
        <taxon>Metazoa</taxon>
        <taxon>Chordata</taxon>
        <taxon>Craniata</taxon>
        <taxon>Vertebrata</taxon>
        <taxon>Euteleostomi</taxon>
        <taxon>Actinopterygii</taxon>
        <taxon>Neopterygii</taxon>
        <taxon>Teleostei</taxon>
        <taxon>Neoteleostei</taxon>
        <taxon>Acanthomorphata</taxon>
        <taxon>Ovalentaria</taxon>
        <taxon>Cichlomorphae</taxon>
        <taxon>Cichliformes</taxon>
        <taxon>Cichlidae</taxon>
        <taxon>African cichlids</taxon>
        <taxon>Pseudocrenilabrinae</taxon>
        <taxon>Haplochromini</taxon>
        <taxon>Pundamilia</taxon>
    </lineage>
</organism>
<dbReference type="PROSITE" id="PS50188">
    <property type="entry name" value="B302_SPRY"/>
    <property type="match status" value="1"/>
</dbReference>
<keyword evidence="5" id="KW-0862">Zinc</keyword>
<dbReference type="PANTHER" id="PTHR25465">
    <property type="entry name" value="B-BOX DOMAIN CONTAINING"/>
    <property type="match status" value="1"/>
</dbReference>
<dbReference type="Gene3D" id="2.60.120.920">
    <property type="match status" value="1"/>
</dbReference>
<keyword evidence="8" id="KW-1185">Reference proteome</keyword>
<comment type="subcellular location">
    <subcellularLocation>
        <location evidence="1">Cytoplasm</location>
        <location evidence="1">Cytosol</location>
    </subcellularLocation>
</comment>
<proteinExistence type="predicted"/>
<dbReference type="Pfam" id="PF13765">
    <property type="entry name" value="PRY"/>
    <property type="match status" value="1"/>
</dbReference>
<dbReference type="Pfam" id="PF13553">
    <property type="entry name" value="FIIND"/>
    <property type="match status" value="1"/>
</dbReference>
<dbReference type="AlphaFoldDB" id="A0A9Y6J5I1"/>
<dbReference type="GO" id="GO:0008168">
    <property type="term" value="F:methyltransferase activity"/>
    <property type="evidence" value="ECO:0007669"/>
    <property type="project" value="InterPro"/>
</dbReference>
<dbReference type="GO" id="GO:0008270">
    <property type="term" value="F:zinc ion binding"/>
    <property type="evidence" value="ECO:0007669"/>
    <property type="project" value="UniProtKB-KW"/>
</dbReference>
<dbReference type="Pfam" id="PF00622">
    <property type="entry name" value="SPRY"/>
    <property type="match status" value="1"/>
</dbReference>
<dbReference type="PANTHER" id="PTHR25465:SF14">
    <property type="entry name" value="E3 UBIQUITIN-PROTEIN LIGASE TRIM65"/>
    <property type="match status" value="1"/>
</dbReference>
<evidence type="ECO:0000256" key="2">
    <source>
        <dbReference type="ARBA" id="ARBA00022490"/>
    </source>
</evidence>
<dbReference type="Proteomes" id="UP000695023">
    <property type="component" value="Unplaced"/>
</dbReference>
<name>A0A9Y6J5I1_9CICH</name>
<dbReference type="GO" id="GO:0016706">
    <property type="term" value="F:2-oxoglutarate-dependent dioxygenase activity"/>
    <property type="evidence" value="ECO:0007669"/>
    <property type="project" value="InterPro"/>
</dbReference>
<dbReference type="InterPro" id="IPR001870">
    <property type="entry name" value="B30.2/SPRY"/>
</dbReference>
<dbReference type="GeneID" id="102206849"/>
<dbReference type="CDD" id="cd16040">
    <property type="entry name" value="SPRY_PRY_SNTX"/>
    <property type="match status" value="1"/>
</dbReference>
<dbReference type="InterPro" id="IPR006574">
    <property type="entry name" value="PRY"/>
</dbReference>
<dbReference type="InterPro" id="IPR003879">
    <property type="entry name" value="Butyrophylin_SPRY"/>
</dbReference>
<dbReference type="InterPro" id="IPR051051">
    <property type="entry name" value="E3_ubiq-ligase_TRIM/RNF"/>
</dbReference>
<sequence length="433" mass="48839">MSNRVLTAVQSPDLFCLSVDHNEEHWVDPQLLNKHACDLTLDPNTVNENLVLSECDRKVSYTKEKQSYPDHPERFDQVSQVLCREALTGRCYWEVDWEAFVNIGVTYKSLPRKGHWDTEIDCSDRSWSFTITCSKGYSFRHGLRETFIPVPHIDVRAFLTRRRRLGLFLDWPAGTLSFYSVSGDKKTLIHTFHTTFTEPLYPAVSVHSGTLTLCRVVKLQMETARSSFTPEMRKERAGVSYRFLFPGPGLFQCSLTGLVFDVTRESEVTYKTLIWDPLVLQPAHKVAGGPLFDVHNALSSINAHQAAGPDGIPGHEPPACAEQLAGVFTDISNTSLAQAVVPACFKTTFIVPVPKHSSPACLNDFRWERTDTHVPIYINGTAVERVSGFKFLGTHISENLTWSTDTSSLVKKAHQCLFFLRTLTKNHLSYDIL</sequence>
<keyword evidence="2" id="KW-0963">Cytoplasm</keyword>
<dbReference type="InterPro" id="IPR015095">
    <property type="entry name" value="AlkB_hom8_N"/>
</dbReference>
<feature type="domain" description="FIIND" evidence="7">
    <location>
        <begin position="222"/>
        <end position="295"/>
    </location>
</feature>
<dbReference type="InterPro" id="IPR025307">
    <property type="entry name" value="FIIND_dom"/>
</dbReference>
<evidence type="ECO:0000313" key="8">
    <source>
        <dbReference type="Proteomes" id="UP000695023"/>
    </source>
</evidence>
<dbReference type="Pfam" id="PF09004">
    <property type="entry name" value="ALKBH8_N"/>
    <property type="match status" value="1"/>
</dbReference>
<gene>
    <name evidence="9" type="primary">LOC102206849</name>
</gene>
<dbReference type="SMART" id="SM00589">
    <property type="entry name" value="PRY"/>
    <property type="match status" value="1"/>
</dbReference>
<evidence type="ECO:0000256" key="1">
    <source>
        <dbReference type="ARBA" id="ARBA00004514"/>
    </source>
</evidence>
<evidence type="ECO:0000256" key="3">
    <source>
        <dbReference type="ARBA" id="ARBA00022723"/>
    </source>
</evidence>
<feature type="domain" description="B30.2/SPRY" evidence="6">
    <location>
        <begin position="19"/>
        <end position="223"/>
    </location>
</feature>
<dbReference type="PRINTS" id="PR01407">
    <property type="entry name" value="BUTYPHLNCDUF"/>
</dbReference>
<evidence type="ECO:0000313" key="9">
    <source>
        <dbReference type="RefSeq" id="XP_013763419.1"/>
    </source>
</evidence>